<gene>
    <name evidence="2" type="ORF">SAMN05192542_11710</name>
</gene>
<dbReference type="AlphaFoldDB" id="A0A1H7TYD5"/>
<accession>A0A1H7TYD5</accession>
<dbReference type="EMBL" id="FOAJ01000017">
    <property type="protein sequence ID" value="SEL89519.1"/>
    <property type="molecule type" value="Genomic_DNA"/>
</dbReference>
<name>A0A1H7TYD5_9BURK</name>
<reference evidence="3" key="1">
    <citation type="submission" date="2016-10" db="EMBL/GenBank/DDBJ databases">
        <authorList>
            <person name="Varghese N."/>
            <person name="Submissions S."/>
        </authorList>
    </citation>
    <scope>NUCLEOTIDE SEQUENCE [LARGE SCALE GENOMIC DNA]</scope>
    <source>
        <strain evidence="3">LMG 26416</strain>
    </source>
</reference>
<evidence type="ECO:0000259" key="1">
    <source>
        <dbReference type="Pfam" id="PF13619"/>
    </source>
</evidence>
<organism evidence="2 3">
    <name type="scientific">Paraburkholderia caballeronis</name>
    <dbReference type="NCBI Taxonomy" id="416943"/>
    <lineage>
        <taxon>Bacteria</taxon>
        <taxon>Pseudomonadati</taxon>
        <taxon>Pseudomonadota</taxon>
        <taxon>Betaproteobacteria</taxon>
        <taxon>Burkholderiales</taxon>
        <taxon>Burkholderiaceae</taxon>
        <taxon>Paraburkholderia</taxon>
    </lineage>
</organism>
<dbReference type="InterPro" id="IPR025309">
    <property type="entry name" value="KTSC_dom"/>
</dbReference>
<keyword evidence="3" id="KW-1185">Reference proteome</keyword>
<feature type="domain" description="KTSC" evidence="1">
    <location>
        <begin position="15"/>
        <end position="76"/>
    </location>
</feature>
<protein>
    <submittedName>
        <fullName evidence="2">KTSC domain-containing protein</fullName>
    </submittedName>
</protein>
<dbReference type="Pfam" id="PF13619">
    <property type="entry name" value="KTSC"/>
    <property type="match status" value="1"/>
</dbReference>
<sequence>MNTATPLQIDLKEVESSQIHSIGYDAASKTLAIRFRNRSTGAPTTLYHYANVTPEDFVAFDEAESKGSHFGKHIKPYDVKFPFQKINESATA</sequence>
<dbReference type="Proteomes" id="UP000199120">
    <property type="component" value="Unassembled WGS sequence"/>
</dbReference>
<evidence type="ECO:0000313" key="2">
    <source>
        <dbReference type="EMBL" id="SEL89519.1"/>
    </source>
</evidence>
<dbReference type="OrthoDB" id="8909582at2"/>
<proteinExistence type="predicted"/>
<dbReference type="RefSeq" id="WP_090545159.1">
    <property type="nucleotide sequence ID" value="NZ_FNSR01000001.1"/>
</dbReference>
<evidence type="ECO:0000313" key="3">
    <source>
        <dbReference type="Proteomes" id="UP000199120"/>
    </source>
</evidence>